<protein>
    <submittedName>
        <fullName evidence="1">Uncharacterized protein</fullName>
    </submittedName>
</protein>
<accession>A0A7C4QMQ5</accession>
<dbReference type="AlphaFoldDB" id="A0A7C4QMQ5"/>
<evidence type="ECO:0000313" key="1">
    <source>
        <dbReference type="EMBL" id="HGT39007.1"/>
    </source>
</evidence>
<name>A0A7C4QMQ5_9PLAN</name>
<organism evidence="1">
    <name type="scientific">Schlesneria paludicola</name>
    <dbReference type="NCBI Taxonomy" id="360056"/>
    <lineage>
        <taxon>Bacteria</taxon>
        <taxon>Pseudomonadati</taxon>
        <taxon>Planctomycetota</taxon>
        <taxon>Planctomycetia</taxon>
        <taxon>Planctomycetales</taxon>
        <taxon>Planctomycetaceae</taxon>
        <taxon>Schlesneria</taxon>
    </lineage>
</organism>
<comment type="caution">
    <text evidence="1">The sequence shown here is derived from an EMBL/GenBank/DDBJ whole genome shotgun (WGS) entry which is preliminary data.</text>
</comment>
<sequence>MSDTPPVPPAADLASAEAPLGFEQLAASRKRWIEAVLKPWAQRARRSDLCRAELEWTDLAGKVDPQKTLWLWAWSRFPALVHEDLGIDEAAEVVVRLRDGREFTGYPDGRESTQGQLVLLPTVRAAGQFVPLGPFSLDDIASVRRAGDEQ</sequence>
<dbReference type="EMBL" id="DSVQ01000012">
    <property type="protein sequence ID" value="HGT39007.1"/>
    <property type="molecule type" value="Genomic_DNA"/>
</dbReference>
<proteinExistence type="predicted"/>
<reference evidence="1" key="1">
    <citation type="journal article" date="2020" name="mSystems">
        <title>Genome- and Community-Level Interaction Insights into Carbon Utilization and Element Cycling Functions of Hydrothermarchaeota in Hydrothermal Sediment.</title>
        <authorList>
            <person name="Zhou Z."/>
            <person name="Liu Y."/>
            <person name="Xu W."/>
            <person name="Pan J."/>
            <person name="Luo Z.H."/>
            <person name="Li M."/>
        </authorList>
    </citation>
    <scope>NUCLEOTIDE SEQUENCE [LARGE SCALE GENOMIC DNA]</scope>
    <source>
        <strain evidence="1">SpSt-508</strain>
    </source>
</reference>
<gene>
    <name evidence="1" type="ORF">ENS64_07050</name>
</gene>